<dbReference type="Proteomes" id="UP000000323">
    <property type="component" value="Chromosome 1"/>
</dbReference>
<protein>
    <submittedName>
        <fullName evidence="7">Caa(3)-type oxidase, subunit IV</fullName>
    </submittedName>
</protein>
<dbReference type="KEGG" id="ttr:Tter_1585"/>
<evidence type="ECO:0000256" key="2">
    <source>
        <dbReference type="ARBA" id="ARBA00022475"/>
    </source>
</evidence>
<dbReference type="Pfam" id="PF03626">
    <property type="entry name" value="COX4_pro"/>
    <property type="match status" value="1"/>
</dbReference>
<evidence type="ECO:0000313" key="7">
    <source>
        <dbReference type="EMBL" id="ACZ42491.1"/>
    </source>
</evidence>
<sequence>MTVSHDASGEAVLEHEENIVGHLHHVVSWQTYLAVYIALVFFTVVTVLVATVHLGEFNTMVALSIAVVKMLLVLLFFMHVRWSGSVLRMIVLAGFIWFMIMVVLTMSDYASRHWDQGGSAAPNVPGVAPVVQQVNSEQSNH</sequence>
<dbReference type="RefSeq" id="WP_012875525.1">
    <property type="nucleotide sequence ID" value="NC_013525.1"/>
</dbReference>
<feature type="transmembrane region" description="Helical" evidence="6">
    <location>
        <begin position="61"/>
        <end position="80"/>
    </location>
</feature>
<evidence type="ECO:0000256" key="5">
    <source>
        <dbReference type="ARBA" id="ARBA00023136"/>
    </source>
</evidence>
<evidence type="ECO:0000256" key="4">
    <source>
        <dbReference type="ARBA" id="ARBA00022989"/>
    </source>
</evidence>
<evidence type="ECO:0000256" key="6">
    <source>
        <dbReference type="SAM" id="Phobius"/>
    </source>
</evidence>
<name>D1CCH6_THET1</name>
<evidence type="ECO:0000256" key="3">
    <source>
        <dbReference type="ARBA" id="ARBA00022692"/>
    </source>
</evidence>
<dbReference type="InterPro" id="IPR005171">
    <property type="entry name" value="Cyt_c_oxidase_su4_prok"/>
</dbReference>
<dbReference type="STRING" id="525904.Tter_1585"/>
<evidence type="ECO:0000256" key="1">
    <source>
        <dbReference type="ARBA" id="ARBA00004651"/>
    </source>
</evidence>
<proteinExistence type="predicted"/>
<dbReference type="HOGENOM" id="CLU_1824444_0_0_0"/>
<dbReference type="NCBIfam" id="TIGR02229">
    <property type="entry name" value="caa3_sub_IV"/>
    <property type="match status" value="1"/>
</dbReference>
<gene>
    <name evidence="7" type="ordered locus">Tter_1585</name>
</gene>
<accession>D1CCH6</accession>
<evidence type="ECO:0000313" key="8">
    <source>
        <dbReference type="Proteomes" id="UP000000323"/>
    </source>
</evidence>
<dbReference type="OrthoDB" id="120535at2"/>
<keyword evidence="4 6" id="KW-1133">Transmembrane helix</keyword>
<keyword evidence="8" id="KW-1185">Reference proteome</keyword>
<feature type="transmembrane region" description="Helical" evidence="6">
    <location>
        <begin position="86"/>
        <end position="106"/>
    </location>
</feature>
<comment type="subcellular location">
    <subcellularLocation>
        <location evidence="1">Cell membrane</location>
        <topology evidence="1">Multi-pass membrane protein</topology>
    </subcellularLocation>
</comment>
<reference evidence="8" key="1">
    <citation type="journal article" date="2010" name="Stand. Genomic Sci.">
        <title>Complete genome sequence of 'Thermobaculum terrenum' type strain (YNP1).</title>
        <authorList>
            <person name="Kiss H."/>
            <person name="Cleland D."/>
            <person name="Lapidus A."/>
            <person name="Lucas S."/>
            <person name="Glavina Del Rio T."/>
            <person name="Nolan M."/>
            <person name="Tice H."/>
            <person name="Han C."/>
            <person name="Goodwin L."/>
            <person name="Pitluck S."/>
            <person name="Liolios K."/>
            <person name="Ivanova N."/>
            <person name="Mavromatis K."/>
            <person name="Ovchinnikova G."/>
            <person name="Pati A."/>
            <person name="Chen A."/>
            <person name="Palaniappan K."/>
            <person name="Land M."/>
            <person name="Hauser L."/>
            <person name="Chang Y."/>
            <person name="Jeffries C."/>
            <person name="Lu M."/>
            <person name="Brettin T."/>
            <person name="Detter J."/>
            <person name="Goker M."/>
            <person name="Tindall B."/>
            <person name="Beck B."/>
            <person name="McDermott T."/>
            <person name="Woyke T."/>
            <person name="Bristow J."/>
            <person name="Eisen J."/>
            <person name="Markowitz V."/>
            <person name="Hugenholtz P."/>
            <person name="Kyrpides N."/>
            <person name="Klenk H."/>
            <person name="Cheng J."/>
        </authorList>
    </citation>
    <scope>NUCLEOTIDE SEQUENCE [LARGE SCALE GENOMIC DNA]</scope>
    <source>
        <strain evidence="8">ATCC BAA-798 / YNP1</strain>
    </source>
</reference>
<feature type="transmembrane region" description="Helical" evidence="6">
    <location>
        <begin position="33"/>
        <end position="54"/>
    </location>
</feature>
<dbReference type="InterPro" id="IPR011743">
    <property type="entry name" value="Caa3_sub_IV"/>
</dbReference>
<keyword evidence="5 6" id="KW-0472">Membrane</keyword>
<dbReference type="GO" id="GO:0005886">
    <property type="term" value="C:plasma membrane"/>
    <property type="evidence" value="ECO:0007669"/>
    <property type="project" value="UniProtKB-SubCell"/>
</dbReference>
<keyword evidence="2" id="KW-1003">Cell membrane</keyword>
<dbReference type="eggNOG" id="ENOG5031HPU">
    <property type="taxonomic scope" value="Bacteria"/>
</dbReference>
<keyword evidence="3 6" id="KW-0812">Transmembrane</keyword>
<dbReference type="EMBL" id="CP001825">
    <property type="protein sequence ID" value="ACZ42491.1"/>
    <property type="molecule type" value="Genomic_DNA"/>
</dbReference>
<dbReference type="AlphaFoldDB" id="D1CCH6"/>
<organism evidence="7 8">
    <name type="scientific">Thermobaculum terrenum (strain ATCC BAA-798 / CCMEE 7001 / YNP1)</name>
    <dbReference type="NCBI Taxonomy" id="525904"/>
    <lineage>
        <taxon>Bacteria</taxon>
        <taxon>Bacillati</taxon>
        <taxon>Chloroflexota</taxon>
        <taxon>Chloroflexia</taxon>
        <taxon>Candidatus Thermobaculales</taxon>
        <taxon>Candidatus Thermobaculaceae</taxon>
        <taxon>Thermobaculum</taxon>
    </lineage>
</organism>